<proteinExistence type="inferred from homology"/>
<feature type="domain" description="ABC transporter" evidence="5">
    <location>
        <begin position="2"/>
        <end position="228"/>
    </location>
</feature>
<dbReference type="InterPro" id="IPR003593">
    <property type="entry name" value="AAA+_ATPase"/>
</dbReference>
<evidence type="ECO:0000256" key="3">
    <source>
        <dbReference type="ARBA" id="ARBA00022741"/>
    </source>
</evidence>
<dbReference type="SMART" id="SM00382">
    <property type="entry name" value="AAA"/>
    <property type="match status" value="1"/>
</dbReference>
<dbReference type="Pfam" id="PF00005">
    <property type="entry name" value="ABC_tran"/>
    <property type="match status" value="1"/>
</dbReference>
<evidence type="ECO:0000256" key="4">
    <source>
        <dbReference type="ARBA" id="ARBA00022840"/>
    </source>
</evidence>
<keyword evidence="7" id="KW-1185">Reference proteome</keyword>
<dbReference type="KEGG" id="nmes:H9L09_00140"/>
<dbReference type="GO" id="GO:0016887">
    <property type="term" value="F:ATP hydrolysis activity"/>
    <property type="evidence" value="ECO:0007669"/>
    <property type="project" value="InterPro"/>
</dbReference>
<keyword evidence="4 6" id="KW-0067">ATP-binding</keyword>
<dbReference type="EMBL" id="CP060713">
    <property type="protein sequence ID" value="QNN52968.1"/>
    <property type="molecule type" value="Genomic_DNA"/>
</dbReference>
<dbReference type="Gene3D" id="3.40.50.300">
    <property type="entry name" value="P-loop containing nucleotide triphosphate hydrolases"/>
    <property type="match status" value="1"/>
</dbReference>
<evidence type="ECO:0000256" key="1">
    <source>
        <dbReference type="ARBA" id="ARBA00005417"/>
    </source>
</evidence>
<dbReference type="AlphaFoldDB" id="A0A7G9RBJ3"/>
<name>A0A7G9RBJ3_9ACTN</name>
<evidence type="ECO:0000313" key="6">
    <source>
        <dbReference type="EMBL" id="QNN52968.1"/>
    </source>
</evidence>
<dbReference type="InterPro" id="IPR003439">
    <property type="entry name" value="ABC_transporter-like_ATP-bd"/>
</dbReference>
<dbReference type="InterPro" id="IPR027417">
    <property type="entry name" value="P-loop_NTPase"/>
</dbReference>
<protein>
    <submittedName>
        <fullName evidence="6">ATP-binding cassette domain-containing protein</fullName>
    </submittedName>
</protein>
<accession>A0A7G9RBJ3</accession>
<gene>
    <name evidence="6" type="ORF">H9L09_00140</name>
</gene>
<organism evidence="6 7">
    <name type="scientific">Nocardioides mesophilus</name>
    <dbReference type="NCBI Taxonomy" id="433659"/>
    <lineage>
        <taxon>Bacteria</taxon>
        <taxon>Bacillati</taxon>
        <taxon>Actinomycetota</taxon>
        <taxon>Actinomycetes</taxon>
        <taxon>Propionibacteriales</taxon>
        <taxon>Nocardioidaceae</taxon>
        <taxon>Nocardioides</taxon>
    </lineage>
</organism>
<comment type="similarity">
    <text evidence="1">Belongs to the ABC transporter superfamily.</text>
</comment>
<dbReference type="PANTHER" id="PTHR43335">
    <property type="entry name" value="ABC TRANSPORTER, ATP-BINDING PROTEIN"/>
    <property type="match status" value="1"/>
</dbReference>
<keyword evidence="3" id="KW-0547">Nucleotide-binding</keyword>
<dbReference type="GO" id="GO:0005524">
    <property type="term" value="F:ATP binding"/>
    <property type="evidence" value="ECO:0007669"/>
    <property type="project" value="UniProtKB-KW"/>
</dbReference>
<sequence length="316" mass="33026">MIAVAHVTKTYGSFTAVDDVSFTARPGRVTGFLGPNGAGKSTTLRVVVGLTPPDHGIAHVLGRRFRDMPNPGREVGVLLDASAQHAGRTGREVLSIAQTTMGLPRRRVAEVLGAVGLSEAEATRRLGDYSLGMRQRLGLAHALLGDPEVLILDEPANGLDPAGIRWMRDLLRGYADRGATVLLSSHLLHEIEVVADDLVVIGHGHVVADGAKDNLLAGAGTYVATRHPGPLAQALTSAGLVHHSDHSSEVAGSPTPAVFRVDADAERVGHVAWTAGVALTELRAADGAGLEEMFLTLTADTQRDRHPAAALQGAVA</sequence>
<evidence type="ECO:0000259" key="5">
    <source>
        <dbReference type="PROSITE" id="PS50893"/>
    </source>
</evidence>
<reference evidence="6 7" key="1">
    <citation type="submission" date="2020-08" db="EMBL/GenBank/DDBJ databases">
        <title>Genome sequence of Nocardioides mesophilus KACC 16243T.</title>
        <authorList>
            <person name="Hyun D.-W."/>
            <person name="Bae J.-W."/>
        </authorList>
    </citation>
    <scope>NUCLEOTIDE SEQUENCE [LARGE SCALE GENOMIC DNA]</scope>
    <source>
        <strain evidence="6 7">KACC 16243</strain>
    </source>
</reference>
<keyword evidence="2" id="KW-0813">Transport</keyword>
<dbReference type="SUPFAM" id="SSF52540">
    <property type="entry name" value="P-loop containing nucleoside triphosphate hydrolases"/>
    <property type="match status" value="1"/>
</dbReference>
<evidence type="ECO:0000313" key="7">
    <source>
        <dbReference type="Proteomes" id="UP000515947"/>
    </source>
</evidence>
<dbReference type="Proteomes" id="UP000515947">
    <property type="component" value="Chromosome"/>
</dbReference>
<evidence type="ECO:0000256" key="2">
    <source>
        <dbReference type="ARBA" id="ARBA00022448"/>
    </source>
</evidence>
<dbReference type="PROSITE" id="PS50893">
    <property type="entry name" value="ABC_TRANSPORTER_2"/>
    <property type="match status" value="1"/>
</dbReference>
<dbReference type="PANTHER" id="PTHR43335:SF4">
    <property type="entry name" value="ABC TRANSPORTER, ATP-BINDING PROTEIN"/>
    <property type="match status" value="1"/>
</dbReference>